<dbReference type="AlphaFoldDB" id="A2YM73"/>
<proteinExistence type="predicted"/>
<dbReference type="InterPro" id="IPR038408">
    <property type="entry name" value="GNK2_sf"/>
</dbReference>
<keyword evidence="6" id="KW-1185">Reference proteome</keyword>
<protein>
    <recommendedName>
        <fullName evidence="4">Gnk2-homologous domain-containing protein</fullName>
    </recommendedName>
</protein>
<accession>A2YM73</accession>
<dbReference type="OMA" id="YHDVERM"/>
<dbReference type="Pfam" id="PF01657">
    <property type="entry name" value="Stress-antifung"/>
    <property type="match status" value="1"/>
</dbReference>
<dbReference type="STRING" id="39946.A2YM73"/>
<dbReference type="PANTHER" id="PTHR32099:SF43">
    <property type="entry name" value="GNK2-HOMOLOGOUS DOMAIN-CONTAINING PROTEIN"/>
    <property type="match status" value="1"/>
</dbReference>
<keyword evidence="2" id="KW-0677">Repeat</keyword>
<gene>
    <name evidence="5" type="ORF">OsI_26326</name>
</gene>
<name>A2YM73_ORYSI</name>
<evidence type="ECO:0000259" key="4">
    <source>
        <dbReference type="PROSITE" id="PS51473"/>
    </source>
</evidence>
<dbReference type="HOGENOM" id="CLU_100400_1_0_1"/>
<dbReference type="Proteomes" id="UP000007015">
    <property type="component" value="Chromosome 7"/>
</dbReference>
<dbReference type="InterPro" id="IPR002902">
    <property type="entry name" value="GNK2"/>
</dbReference>
<evidence type="ECO:0000313" key="6">
    <source>
        <dbReference type="Proteomes" id="UP000007015"/>
    </source>
</evidence>
<evidence type="ECO:0000313" key="5">
    <source>
        <dbReference type="EMBL" id="EAZ04184.1"/>
    </source>
</evidence>
<dbReference type="PROSITE" id="PS51473">
    <property type="entry name" value="GNK2"/>
    <property type="match status" value="1"/>
</dbReference>
<reference evidence="5 6" key="1">
    <citation type="journal article" date="2005" name="PLoS Biol.">
        <title>The genomes of Oryza sativa: a history of duplications.</title>
        <authorList>
            <person name="Yu J."/>
            <person name="Wang J."/>
            <person name="Lin W."/>
            <person name="Li S."/>
            <person name="Li H."/>
            <person name="Zhou J."/>
            <person name="Ni P."/>
            <person name="Dong W."/>
            <person name="Hu S."/>
            <person name="Zeng C."/>
            <person name="Zhang J."/>
            <person name="Zhang Y."/>
            <person name="Li R."/>
            <person name="Xu Z."/>
            <person name="Li S."/>
            <person name="Li X."/>
            <person name="Zheng H."/>
            <person name="Cong L."/>
            <person name="Lin L."/>
            <person name="Yin J."/>
            <person name="Geng J."/>
            <person name="Li G."/>
            <person name="Shi J."/>
            <person name="Liu J."/>
            <person name="Lv H."/>
            <person name="Li J."/>
            <person name="Wang J."/>
            <person name="Deng Y."/>
            <person name="Ran L."/>
            <person name="Shi X."/>
            <person name="Wang X."/>
            <person name="Wu Q."/>
            <person name="Li C."/>
            <person name="Ren X."/>
            <person name="Wang J."/>
            <person name="Wang X."/>
            <person name="Li D."/>
            <person name="Liu D."/>
            <person name="Zhang X."/>
            <person name="Ji Z."/>
            <person name="Zhao W."/>
            <person name="Sun Y."/>
            <person name="Zhang Z."/>
            <person name="Bao J."/>
            <person name="Han Y."/>
            <person name="Dong L."/>
            <person name="Ji J."/>
            <person name="Chen P."/>
            <person name="Wu S."/>
            <person name="Liu J."/>
            <person name="Xiao Y."/>
            <person name="Bu D."/>
            <person name="Tan J."/>
            <person name="Yang L."/>
            <person name="Ye C."/>
            <person name="Zhang J."/>
            <person name="Xu J."/>
            <person name="Zhou Y."/>
            <person name="Yu Y."/>
            <person name="Zhang B."/>
            <person name="Zhuang S."/>
            <person name="Wei H."/>
            <person name="Liu B."/>
            <person name="Lei M."/>
            <person name="Yu H."/>
            <person name="Li Y."/>
            <person name="Xu H."/>
            <person name="Wei S."/>
            <person name="He X."/>
            <person name="Fang L."/>
            <person name="Zhang Z."/>
            <person name="Zhang Y."/>
            <person name="Huang X."/>
            <person name="Su Z."/>
            <person name="Tong W."/>
            <person name="Li J."/>
            <person name="Tong Z."/>
            <person name="Li S."/>
            <person name="Ye J."/>
            <person name="Wang L."/>
            <person name="Fang L."/>
            <person name="Lei T."/>
            <person name="Chen C."/>
            <person name="Chen H."/>
            <person name="Xu Z."/>
            <person name="Li H."/>
            <person name="Huang H."/>
            <person name="Zhang F."/>
            <person name="Xu H."/>
            <person name="Li N."/>
            <person name="Zhao C."/>
            <person name="Li S."/>
            <person name="Dong L."/>
            <person name="Huang Y."/>
            <person name="Li L."/>
            <person name="Xi Y."/>
            <person name="Qi Q."/>
            <person name="Li W."/>
            <person name="Zhang B."/>
            <person name="Hu W."/>
            <person name="Zhang Y."/>
            <person name="Tian X."/>
            <person name="Jiao Y."/>
            <person name="Liang X."/>
            <person name="Jin J."/>
            <person name="Gao L."/>
            <person name="Zheng W."/>
            <person name="Hao B."/>
            <person name="Liu S."/>
            <person name="Wang W."/>
            <person name="Yuan L."/>
            <person name="Cao M."/>
            <person name="McDermott J."/>
            <person name="Samudrala R."/>
            <person name="Wang J."/>
            <person name="Wong G.K."/>
            <person name="Yang H."/>
        </authorList>
    </citation>
    <scope>NUCLEOTIDE SEQUENCE [LARGE SCALE GENOMIC DNA]</scope>
    <source>
        <strain evidence="6">cv. 93-11</strain>
    </source>
</reference>
<feature type="domain" description="Gnk2-homologous" evidence="4">
    <location>
        <begin position="40"/>
        <end position="151"/>
    </location>
</feature>
<dbReference type="PANTHER" id="PTHR32099">
    <property type="entry name" value="CYSTEINE-RICH REPEAT SECRETORY PROTEIN"/>
    <property type="match status" value="1"/>
</dbReference>
<sequence>MTRAAIILLVLVLALVAPPLAAAAAATDAVDDDGGGHRPPIHLCGGVVQGRFARNSSYEANLRHVAATLPAMVANGSSPSNRSSCVSILAGVRPDQISASAFCCNSSAPAYSDCGACVAMAFRYARWLCRYRRRAMVDLGACRVGYHDVERMEREMRAVSAVRRMGTRYKEKSPGQSAAIGGGSILPRLIADHRTSKSSCPKEKGTFPYKM</sequence>
<feature type="chain" id="PRO_5002650818" description="Gnk2-homologous domain-containing protein" evidence="3">
    <location>
        <begin position="24"/>
        <end position="211"/>
    </location>
</feature>
<dbReference type="Gene3D" id="3.30.430.20">
    <property type="entry name" value="Gnk2 domain, C-X8-C-X2-C motif"/>
    <property type="match status" value="1"/>
</dbReference>
<keyword evidence="1 3" id="KW-0732">Signal</keyword>
<dbReference type="Gramene" id="BGIOSGA025875-TA">
    <property type="protein sequence ID" value="BGIOSGA025875-PA"/>
    <property type="gene ID" value="BGIOSGA025875"/>
</dbReference>
<evidence type="ECO:0000256" key="1">
    <source>
        <dbReference type="ARBA" id="ARBA00022729"/>
    </source>
</evidence>
<dbReference type="CDD" id="cd23509">
    <property type="entry name" value="Gnk2-like"/>
    <property type="match status" value="1"/>
</dbReference>
<feature type="signal peptide" evidence="3">
    <location>
        <begin position="1"/>
        <end position="23"/>
    </location>
</feature>
<evidence type="ECO:0000256" key="3">
    <source>
        <dbReference type="SAM" id="SignalP"/>
    </source>
</evidence>
<organism evidence="5 6">
    <name type="scientific">Oryza sativa subsp. indica</name>
    <name type="common">Rice</name>
    <dbReference type="NCBI Taxonomy" id="39946"/>
    <lineage>
        <taxon>Eukaryota</taxon>
        <taxon>Viridiplantae</taxon>
        <taxon>Streptophyta</taxon>
        <taxon>Embryophyta</taxon>
        <taxon>Tracheophyta</taxon>
        <taxon>Spermatophyta</taxon>
        <taxon>Magnoliopsida</taxon>
        <taxon>Liliopsida</taxon>
        <taxon>Poales</taxon>
        <taxon>Poaceae</taxon>
        <taxon>BOP clade</taxon>
        <taxon>Oryzoideae</taxon>
        <taxon>Oryzeae</taxon>
        <taxon>Oryzinae</taxon>
        <taxon>Oryza</taxon>
        <taxon>Oryza sativa</taxon>
    </lineage>
</organism>
<evidence type="ECO:0000256" key="2">
    <source>
        <dbReference type="ARBA" id="ARBA00022737"/>
    </source>
</evidence>
<dbReference type="EMBL" id="CM000132">
    <property type="protein sequence ID" value="EAZ04184.1"/>
    <property type="molecule type" value="Genomic_DNA"/>
</dbReference>